<dbReference type="GO" id="GO:0005509">
    <property type="term" value="F:calcium ion binding"/>
    <property type="evidence" value="ECO:0007669"/>
    <property type="project" value="InterPro"/>
</dbReference>
<dbReference type="SUPFAM" id="SSF47473">
    <property type="entry name" value="EF-hand"/>
    <property type="match status" value="1"/>
</dbReference>
<dbReference type="InterPro" id="IPR002048">
    <property type="entry name" value="EF_hand_dom"/>
</dbReference>
<reference evidence="6" key="1">
    <citation type="submission" date="2019-09" db="EMBL/GenBank/DDBJ databases">
        <title>Draft genome information of white flower Hibiscus syriacus.</title>
        <authorList>
            <person name="Kim Y.-M."/>
        </authorList>
    </citation>
    <scope>NUCLEOTIDE SEQUENCE [LARGE SCALE GENOMIC DNA]</scope>
    <source>
        <strain evidence="6">YM2019G1</strain>
    </source>
</reference>
<keyword evidence="4" id="KW-0812">Transmembrane</keyword>
<dbReference type="Proteomes" id="UP000436088">
    <property type="component" value="Unassembled WGS sequence"/>
</dbReference>
<evidence type="ECO:0000313" key="6">
    <source>
        <dbReference type="EMBL" id="KAE8661765.1"/>
    </source>
</evidence>
<dbReference type="InterPro" id="IPR039647">
    <property type="entry name" value="EF_hand_pair_protein_CML-like"/>
</dbReference>
<gene>
    <name evidence="6" type="ORF">F3Y22_tig00113724pilonHSYRG00240</name>
</gene>
<evidence type="ECO:0000259" key="5">
    <source>
        <dbReference type="PROSITE" id="PS50222"/>
    </source>
</evidence>
<dbReference type="SMART" id="SM00054">
    <property type="entry name" value="EFh"/>
    <property type="match status" value="2"/>
</dbReference>
<keyword evidence="2" id="KW-0677">Repeat</keyword>
<feature type="domain" description="EF-hand" evidence="5">
    <location>
        <begin position="153"/>
        <end position="188"/>
    </location>
</feature>
<dbReference type="EMBL" id="VEPZ02001719">
    <property type="protein sequence ID" value="KAE8661765.1"/>
    <property type="molecule type" value="Genomic_DNA"/>
</dbReference>
<dbReference type="Pfam" id="PF13499">
    <property type="entry name" value="EF-hand_7"/>
    <property type="match status" value="1"/>
</dbReference>
<keyword evidence="4" id="KW-1133">Transmembrane helix</keyword>
<dbReference type="PROSITE" id="PS50222">
    <property type="entry name" value="EF_HAND_2"/>
    <property type="match status" value="2"/>
</dbReference>
<dbReference type="FunFam" id="1.10.238.10:FF:000003">
    <property type="entry name" value="Calmodulin A"/>
    <property type="match status" value="1"/>
</dbReference>
<dbReference type="CDD" id="cd00051">
    <property type="entry name" value="EFh"/>
    <property type="match status" value="1"/>
</dbReference>
<dbReference type="Gene3D" id="1.10.238.10">
    <property type="entry name" value="EF-hand"/>
    <property type="match status" value="1"/>
</dbReference>
<dbReference type="PROSITE" id="PS00018">
    <property type="entry name" value="EF_HAND_1"/>
    <property type="match status" value="1"/>
</dbReference>
<feature type="domain" description="EF-hand" evidence="5">
    <location>
        <begin position="115"/>
        <end position="150"/>
    </location>
</feature>
<proteinExistence type="predicted"/>
<dbReference type="AlphaFoldDB" id="A0A6A2X417"/>
<evidence type="ECO:0000256" key="1">
    <source>
        <dbReference type="ARBA" id="ARBA00022723"/>
    </source>
</evidence>
<evidence type="ECO:0000256" key="4">
    <source>
        <dbReference type="SAM" id="Phobius"/>
    </source>
</evidence>
<evidence type="ECO:0000256" key="3">
    <source>
        <dbReference type="ARBA" id="ARBA00022837"/>
    </source>
</evidence>
<sequence>MQKSPSSSNEMIPLWGIIVSLIFLNFEIILHDFYSCICFIIGIFKLILVIISCTRVSPSATTKKICTNSERTSNAPAADQTTSDHHINLSFSELKTVIENEGIAPIDWLFEEEEPSLTEVKEAFDVFDENKNGFIDAKELRNALFSLGFIKEASEDDCKRMIKGFDDNFDGQIDFNEFLKVLETSFCSPN</sequence>
<evidence type="ECO:0000313" key="7">
    <source>
        <dbReference type="Proteomes" id="UP000436088"/>
    </source>
</evidence>
<organism evidence="6 7">
    <name type="scientific">Hibiscus syriacus</name>
    <name type="common">Rose of Sharon</name>
    <dbReference type="NCBI Taxonomy" id="106335"/>
    <lineage>
        <taxon>Eukaryota</taxon>
        <taxon>Viridiplantae</taxon>
        <taxon>Streptophyta</taxon>
        <taxon>Embryophyta</taxon>
        <taxon>Tracheophyta</taxon>
        <taxon>Spermatophyta</taxon>
        <taxon>Magnoliopsida</taxon>
        <taxon>eudicotyledons</taxon>
        <taxon>Gunneridae</taxon>
        <taxon>Pentapetalae</taxon>
        <taxon>rosids</taxon>
        <taxon>malvids</taxon>
        <taxon>Malvales</taxon>
        <taxon>Malvaceae</taxon>
        <taxon>Malvoideae</taxon>
        <taxon>Hibiscus</taxon>
    </lineage>
</organism>
<keyword evidence="4" id="KW-0472">Membrane</keyword>
<keyword evidence="7" id="KW-1185">Reference proteome</keyword>
<keyword evidence="3" id="KW-0106">Calcium</keyword>
<feature type="transmembrane region" description="Helical" evidence="4">
    <location>
        <begin position="12"/>
        <end position="30"/>
    </location>
</feature>
<comment type="caution">
    <text evidence="6">The sequence shown here is derived from an EMBL/GenBank/DDBJ whole genome shotgun (WGS) entry which is preliminary data.</text>
</comment>
<accession>A0A6A2X417</accession>
<dbReference type="PANTHER" id="PTHR10891">
    <property type="entry name" value="EF-HAND CALCIUM-BINDING DOMAIN CONTAINING PROTEIN"/>
    <property type="match status" value="1"/>
</dbReference>
<dbReference type="InterPro" id="IPR018247">
    <property type="entry name" value="EF_Hand_1_Ca_BS"/>
</dbReference>
<protein>
    <submittedName>
        <fullName evidence="6">Calcium-binding protein CML30</fullName>
    </submittedName>
</protein>
<name>A0A6A2X417_HIBSY</name>
<keyword evidence="1" id="KW-0479">Metal-binding</keyword>
<evidence type="ECO:0000256" key="2">
    <source>
        <dbReference type="ARBA" id="ARBA00022737"/>
    </source>
</evidence>
<feature type="transmembrane region" description="Helical" evidence="4">
    <location>
        <begin position="37"/>
        <end position="57"/>
    </location>
</feature>
<dbReference type="InterPro" id="IPR011992">
    <property type="entry name" value="EF-hand-dom_pair"/>
</dbReference>